<dbReference type="Proteomes" id="UP000295302">
    <property type="component" value="Unassembled WGS sequence"/>
</dbReference>
<dbReference type="OrthoDB" id="8670884at2"/>
<dbReference type="Gene3D" id="3.50.50.60">
    <property type="entry name" value="FAD/NAD(P)-binding domain"/>
    <property type="match status" value="1"/>
</dbReference>
<reference evidence="5 6" key="1">
    <citation type="submission" date="2019-03" db="EMBL/GenBank/DDBJ databases">
        <title>Draft genome sequences of novel Actinobacteria.</title>
        <authorList>
            <person name="Sahin N."/>
            <person name="Ay H."/>
            <person name="Saygin H."/>
        </authorList>
    </citation>
    <scope>NUCLEOTIDE SEQUENCE [LARGE SCALE GENOMIC DNA]</scope>
    <source>
        <strain evidence="5 6">CH32</strain>
    </source>
</reference>
<evidence type="ECO:0000256" key="2">
    <source>
        <dbReference type="ARBA" id="ARBA00022630"/>
    </source>
</evidence>
<dbReference type="GO" id="GO:0016709">
    <property type="term" value="F:oxidoreductase activity, acting on paired donors, with incorporation or reduction of molecular oxygen, NAD(P)H as one donor, and incorporation of one atom of oxygen"/>
    <property type="evidence" value="ECO:0007669"/>
    <property type="project" value="UniProtKB-ARBA"/>
</dbReference>
<dbReference type="Gene3D" id="3.30.70.2450">
    <property type="match status" value="1"/>
</dbReference>
<dbReference type="Pfam" id="PF21274">
    <property type="entry name" value="Rng_hyd_C"/>
    <property type="match status" value="1"/>
</dbReference>
<dbReference type="InterPro" id="IPR036188">
    <property type="entry name" value="FAD/NAD-bd_sf"/>
</dbReference>
<feature type="domain" description="FAD-binding" evidence="4">
    <location>
        <begin position="6"/>
        <end position="344"/>
    </location>
</feature>
<evidence type="ECO:0000313" key="5">
    <source>
        <dbReference type="EMBL" id="TDD49703.1"/>
    </source>
</evidence>
<keyword evidence="6" id="KW-1185">Reference proteome</keyword>
<dbReference type="InterPro" id="IPR050641">
    <property type="entry name" value="RIFMO-like"/>
</dbReference>
<dbReference type="PANTHER" id="PTHR43004:SF19">
    <property type="entry name" value="BINDING MONOOXYGENASE, PUTATIVE (JCVI)-RELATED"/>
    <property type="match status" value="1"/>
</dbReference>
<name>A0A4R4YWE8_9ACTN</name>
<dbReference type="AlphaFoldDB" id="A0A4R4YWE8"/>
<evidence type="ECO:0000259" key="4">
    <source>
        <dbReference type="Pfam" id="PF01494"/>
    </source>
</evidence>
<dbReference type="Pfam" id="PF01494">
    <property type="entry name" value="FAD_binding_3"/>
    <property type="match status" value="1"/>
</dbReference>
<comment type="cofactor">
    <cofactor evidence="1">
        <name>FAD</name>
        <dbReference type="ChEBI" id="CHEBI:57692"/>
    </cofactor>
</comment>
<dbReference type="GO" id="GO:0071949">
    <property type="term" value="F:FAD binding"/>
    <property type="evidence" value="ECO:0007669"/>
    <property type="project" value="InterPro"/>
</dbReference>
<evidence type="ECO:0000313" key="6">
    <source>
        <dbReference type="Proteomes" id="UP000295302"/>
    </source>
</evidence>
<proteinExistence type="predicted"/>
<dbReference type="SUPFAM" id="SSF51905">
    <property type="entry name" value="FAD/NAD(P)-binding domain"/>
    <property type="match status" value="1"/>
</dbReference>
<accession>A0A4R4YWE8</accession>
<dbReference type="PANTHER" id="PTHR43004">
    <property type="entry name" value="TRK SYSTEM POTASSIUM UPTAKE PROTEIN"/>
    <property type="match status" value="1"/>
</dbReference>
<organism evidence="5 6">
    <name type="scientific">Nonomuraea terrae</name>
    <dbReference type="NCBI Taxonomy" id="2530383"/>
    <lineage>
        <taxon>Bacteria</taxon>
        <taxon>Bacillati</taxon>
        <taxon>Actinomycetota</taxon>
        <taxon>Actinomycetes</taxon>
        <taxon>Streptosporangiales</taxon>
        <taxon>Streptosporangiaceae</taxon>
        <taxon>Nonomuraea</taxon>
    </lineage>
</organism>
<dbReference type="Gene3D" id="3.40.30.120">
    <property type="match status" value="1"/>
</dbReference>
<dbReference type="RefSeq" id="WP_132612219.1">
    <property type="nucleotide sequence ID" value="NZ_SMKQ01000030.1"/>
</dbReference>
<evidence type="ECO:0000256" key="3">
    <source>
        <dbReference type="ARBA" id="ARBA00022827"/>
    </source>
</evidence>
<protein>
    <submittedName>
        <fullName evidence="5">FAD-dependent oxidoreductase</fullName>
    </submittedName>
</protein>
<gene>
    <name evidence="5" type="ORF">E1286_13350</name>
</gene>
<evidence type="ECO:0000256" key="1">
    <source>
        <dbReference type="ARBA" id="ARBA00001974"/>
    </source>
</evidence>
<keyword evidence="2" id="KW-0285">Flavoprotein</keyword>
<dbReference type="PRINTS" id="PR00420">
    <property type="entry name" value="RNGMNOXGNASE"/>
</dbReference>
<keyword evidence="3" id="KW-0274">FAD</keyword>
<dbReference type="InterPro" id="IPR002938">
    <property type="entry name" value="FAD-bd"/>
</dbReference>
<sequence>MIELTAEVVVAGAGPTGLMLANELALAGVDVVVLERLSARSGLSKALNLQPRTAEVLDLRGLLGRAEQRSFATVGEGHFAAIPVSYAGWDTRHPYQVGIPQGEVEATLEERLVEQGVTVLRGHELTGFVQDATGVTVTADGARVRADYLVGCDGGRSAVRRGLGLSFDGVEGRGYGVVADVVFRVAPAGVPEQWRSMRNIVASHGAGVFHTLIPLGPPGLYRLGYGDRLRRPADMRAKVTDDEIRQVVRERYGEEVEIEEIRWASRFADDSRLAQRYRMGRVLLAGDAAHIHFAAGGQGLNLGLQDAMNLGWKLAAVLRGRAPAGQLDTYESERRPVAARVMDNVATQSALIPTTAEQRAVRALVTELATLPEVQHHLSGLVSGLDVRYPAPPDAHPATGTRLPDFELEHGYASDLFHSGGFVLLTTEPAPAPHPEVTVAVVPRLPWPGVTRALIRPDGYVASTTGSTEGWIAA</sequence>
<dbReference type="EMBL" id="SMKQ01000030">
    <property type="protein sequence ID" value="TDD49703.1"/>
    <property type="molecule type" value="Genomic_DNA"/>
</dbReference>
<comment type="caution">
    <text evidence="5">The sequence shown here is derived from an EMBL/GenBank/DDBJ whole genome shotgun (WGS) entry which is preliminary data.</text>
</comment>